<name>A0A182QWK3_9DIPT</name>
<reference evidence="3" key="1">
    <citation type="submission" date="2014-01" db="EMBL/GenBank/DDBJ databases">
        <title>The Genome Sequence of Anopheles farauti FAR1 (V2).</title>
        <authorList>
            <consortium name="The Broad Institute Genomics Platform"/>
            <person name="Neafsey D.E."/>
            <person name="Besansky N."/>
            <person name="Howell P."/>
            <person name="Walton C."/>
            <person name="Young S.K."/>
            <person name="Zeng Q."/>
            <person name="Gargeya S."/>
            <person name="Fitzgerald M."/>
            <person name="Haas B."/>
            <person name="Abouelleil A."/>
            <person name="Allen A.W."/>
            <person name="Alvarado L."/>
            <person name="Arachchi H.M."/>
            <person name="Berlin A.M."/>
            <person name="Chapman S.B."/>
            <person name="Gainer-Dewar J."/>
            <person name="Goldberg J."/>
            <person name="Griggs A."/>
            <person name="Gujja S."/>
            <person name="Hansen M."/>
            <person name="Howarth C."/>
            <person name="Imamovic A."/>
            <person name="Ireland A."/>
            <person name="Larimer J."/>
            <person name="McCowan C."/>
            <person name="Murphy C."/>
            <person name="Pearson M."/>
            <person name="Poon T.W."/>
            <person name="Priest M."/>
            <person name="Roberts A."/>
            <person name="Saif S."/>
            <person name="Shea T."/>
            <person name="Sisk P."/>
            <person name="Sykes S."/>
            <person name="Wortman J."/>
            <person name="Nusbaum C."/>
            <person name="Birren B."/>
        </authorList>
    </citation>
    <scope>NUCLEOTIDE SEQUENCE [LARGE SCALE GENOMIC DNA]</scope>
    <source>
        <strain evidence="3">FAR1</strain>
    </source>
</reference>
<dbReference type="EMBL" id="AXCN02000461">
    <property type="status" value="NOT_ANNOTATED_CDS"/>
    <property type="molecule type" value="Genomic_DNA"/>
</dbReference>
<accession>A0A182QWK3</accession>
<evidence type="ECO:0000313" key="2">
    <source>
        <dbReference type="EnsemblMetazoa" id="AFAF018300-PA"/>
    </source>
</evidence>
<dbReference type="InterPro" id="IPR029488">
    <property type="entry name" value="Hmw/CFAP97"/>
</dbReference>
<organism evidence="2 3">
    <name type="scientific">Anopheles farauti</name>
    <dbReference type="NCBI Taxonomy" id="69004"/>
    <lineage>
        <taxon>Eukaryota</taxon>
        <taxon>Metazoa</taxon>
        <taxon>Ecdysozoa</taxon>
        <taxon>Arthropoda</taxon>
        <taxon>Hexapoda</taxon>
        <taxon>Insecta</taxon>
        <taxon>Pterygota</taxon>
        <taxon>Neoptera</taxon>
        <taxon>Endopterygota</taxon>
        <taxon>Diptera</taxon>
        <taxon>Nematocera</taxon>
        <taxon>Culicoidea</taxon>
        <taxon>Culicidae</taxon>
        <taxon>Anophelinae</taxon>
        <taxon>Anopheles</taxon>
    </lineage>
</organism>
<keyword evidence="3" id="KW-1185">Reference proteome</keyword>
<dbReference type="VEuPathDB" id="VectorBase:AFAF018300"/>
<protein>
    <submittedName>
        <fullName evidence="2">Uncharacterized protein</fullName>
    </submittedName>
</protein>
<comment type="similarity">
    <text evidence="1">Belongs to the CFAP97 family.</text>
</comment>
<reference evidence="2" key="2">
    <citation type="submission" date="2020-05" db="UniProtKB">
        <authorList>
            <consortium name="EnsemblMetazoa"/>
        </authorList>
    </citation>
    <scope>IDENTIFICATION</scope>
    <source>
        <strain evidence="2">FAR1</strain>
    </source>
</reference>
<evidence type="ECO:0000313" key="3">
    <source>
        <dbReference type="Proteomes" id="UP000075886"/>
    </source>
</evidence>
<dbReference type="EnsemblMetazoa" id="AFAF018300-RA">
    <property type="protein sequence ID" value="AFAF018300-PA"/>
    <property type="gene ID" value="AFAF018300"/>
</dbReference>
<evidence type="ECO:0000256" key="1">
    <source>
        <dbReference type="ARBA" id="ARBA00008315"/>
    </source>
</evidence>
<dbReference type="AlphaFoldDB" id="A0A182QWK3"/>
<dbReference type="InterPro" id="IPR038792">
    <property type="entry name" value="CFAP97D1/2"/>
</dbReference>
<sequence length="267" mass="30969">MARTVAKARIDTRAPLMFVENVLKTSKMVRDVERQREVERENKELLKRINYIYRTKGYLNVDYGYRVHQSFHTDARFRLGREIERKNLAFLNRLLNRKATVDSNLARSAGRKTPRWMQSPAAPANDGRAHLRIDFWERTDRRLCQLTIELCPEVSLGEVTLARGKLFRIYQGVMVVIRGGKNSSKEDFPLRHEGTTMERVERGSLVRLMQDGREYFLFVLRPIGLMEGGRLVGRVVPSSLARLDLIDSYGSKFGRCKEPIYFDKIGS</sequence>
<dbReference type="Pfam" id="PF13879">
    <property type="entry name" value="Hmw_CFAP97"/>
    <property type="match status" value="1"/>
</dbReference>
<dbReference type="PANTHER" id="PTHR33768">
    <property type="entry name" value="MIP11318P"/>
    <property type="match status" value="1"/>
</dbReference>
<dbReference type="Proteomes" id="UP000075886">
    <property type="component" value="Unassembled WGS sequence"/>
</dbReference>
<dbReference type="PANTHER" id="PTHR33768:SF3">
    <property type="entry name" value="MIP11318P"/>
    <property type="match status" value="1"/>
</dbReference>
<proteinExistence type="inferred from homology"/>